<dbReference type="GO" id="GO:0030151">
    <property type="term" value="F:molybdenum ion binding"/>
    <property type="evidence" value="ECO:0007669"/>
    <property type="project" value="InterPro"/>
</dbReference>
<dbReference type="Proteomes" id="UP000015527">
    <property type="component" value="Unassembled WGS sequence"/>
</dbReference>
<dbReference type="PROSITE" id="PS51340">
    <property type="entry name" value="MOSC"/>
    <property type="match status" value="1"/>
</dbReference>
<dbReference type="RefSeq" id="WP_021233540.1">
    <property type="nucleotide sequence ID" value="NZ_ATHL01000055.1"/>
</dbReference>
<reference evidence="2 3" key="1">
    <citation type="journal article" date="2013" name="Genome Announc.">
        <title>Genome Sequence of Novosphingobium lindaniclasticum LE124T, Isolated from a Hexachlorocyclohexane Dumpsite.</title>
        <authorList>
            <person name="Saxena A."/>
            <person name="Nayyar N."/>
            <person name="Sangwan N."/>
            <person name="Kumari R."/>
            <person name="Khurana J.P."/>
            <person name="Lal R."/>
        </authorList>
    </citation>
    <scope>NUCLEOTIDE SEQUENCE [LARGE SCALE GENOMIC DNA]</scope>
    <source>
        <strain evidence="2 3">LE124</strain>
    </source>
</reference>
<dbReference type="EMBL" id="ATHL01000055">
    <property type="protein sequence ID" value="EQB17530.1"/>
    <property type="molecule type" value="Genomic_DNA"/>
</dbReference>
<dbReference type="InterPro" id="IPR005302">
    <property type="entry name" value="MoCF_Sase_C"/>
</dbReference>
<dbReference type="GO" id="GO:0003824">
    <property type="term" value="F:catalytic activity"/>
    <property type="evidence" value="ECO:0007669"/>
    <property type="project" value="InterPro"/>
</dbReference>
<dbReference type="PANTHER" id="PTHR30212:SF2">
    <property type="entry name" value="PROTEIN YIIM"/>
    <property type="match status" value="1"/>
</dbReference>
<evidence type="ECO:0000313" key="2">
    <source>
        <dbReference type="EMBL" id="EQB17530.1"/>
    </source>
</evidence>
<protein>
    <submittedName>
        <fullName evidence="2">Molybdenum cofactor biosysynthesis protein</fullName>
    </submittedName>
</protein>
<feature type="domain" description="MOSC" evidence="1">
    <location>
        <begin position="36"/>
        <end position="173"/>
    </location>
</feature>
<accession>T0J052</accession>
<organism evidence="2 3">
    <name type="scientific">Novosphingobium lindaniclasticum LE124</name>
    <dbReference type="NCBI Taxonomy" id="1096930"/>
    <lineage>
        <taxon>Bacteria</taxon>
        <taxon>Pseudomonadati</taxon>
        <taxon>Pseudomonadota</taxon>
        <taxon>Alphaproteobacteria</taxon>
        <taxon>Sphingomonadales</taxon>
        <taxon>Sphingomonadaceae</taxon>
        <taxon>Novosphingobium</taxon>
    </lineage>
</organism>
<dbReference type="Gene3D" id="2.40.33.20">
    <property type="entry name" value="PK beta-barrel domain-like"/>
    <property type="match status" value="1"/>
</dbReference>
<proteinExistence type="predicted"/>
<comment type="caution">
    <text evidence="2">The sequence shown here is derived from an EMBL/GenBank/DDBJ whole genome shotgun (WGS) entry which is preliminary data.</text>
</comment>
<dbReference type="InterPro" id="IPR052353">
    <property type="entry name" value="Benzoxazolinone_Detox_Enz"/>
</dbReference>
<dbReference type="OrthoDB" id="9786134at2"/>
<gene>
    <name evidence="2" type="ORF">L284_08180</name>
</gene>
<dbReference type="InterPro" id="IPR011037">
    <property type="entry name" value="Pyrv_Knase-like_insert_dom_sf"/>
</dbReference>
<sequence length="226" mass="24637">MRTSSPDTISVAILSVQCGKVQAFRQPDEPSAIGKTPVTGAVGIHRLGLDGDEQADLAVHGGVDKAIHHYPHDHYAFWREAIGDHPLLSGYGAFGENIATHGLTEDTICVGDRWRLGTALVEVSQGRQPCWKLDHRFDGAAVNARVVKSRRSGWYYRVLEEGTVAAGDGMVLVDRPYPAWSVQRVFGLLIAGEHKKDREGLEALGEVTPLAAAWIRRRAKLLGLEG</sequence>
<dbReference type="AlphaFoldDB" id="T0J052"/>
<dbReference type="PATRIC" id="fig|1096930.3.peg.1614"/>
<keyword evidence="3" id="KW-1185">Reference proteome</keyword>
<dbReference type="GO" id="GO:0030170">
    <property type="term" value="F:pyridoxal phosphate binding"/>
    <property type="evidence" value="ECO:0007669"/>
    <property type="project" value="InterPro"/>
</dbReference>
<dbReference type="Pfam" id="PF03473">
    <property type="entry name" value="MOSC"/>
    <property type="match status" value="1"/>
</dbReference>
<dbReference type="eggNOG" id="COG2258">
    <property type="taxonomic scope" value="Bacteria"/>
</dbReference>
<dbReference type="SUPFAM" id="SSF50800">
    <property type="entry name" value="PK beta-barrel domain-like"/>
    <property type="match status" value="1"/>
</dbReference>
<name>T0J052_9SPHN</name>
<evidence type="ECO:0000259" key="1">
    <source>
        <dbReference type="PROSITE" id="PS51340"/>
    </source>
</evidence>
<dbReference type="PANTHER" id="PTHR30212">
    <property type="entry name" value="PROTEIN YIIM"/>
    <property type="match status" value="1"/>
</dbReference>
<evidence type="ECO:0000313" key="3">
    <source>
        <dbReference type="Proteomes" id="UP000015527"/>
    </source>
</evidence>